<keyword evidence="5" id="KW-1133">Transmembrane helix</keyword>
<sequence length="590" mass="63409">MSIKRSSSIPAKIMYAIGSCLAIMMVLASVSIWQMNRIGKELTSIAEANIPVMEVVSKITTHQLEQAILLERSLRAYGVQSKQSQAEVNQMRAKFEKLAHKVTKEIKEGEDVAKSAISVAHTPEEEAEYKHVLKALIEVEKHHKEYDKKALHVLDLAAAGEIAQASSDVKAVEALEKQLDHELVALLTEIERFTLAAAKTAEQHEKEAITQMIFLSILAFVAGVAVSWVIGRNGISVPLLKIVKAMGDLANGKTDVSLDDRPRRDEIGAMTQALKVFRDNACAKQELELKEQKKQVMERERQEQLANHIANFEANVQNVQATLQSETSVMSQTSKGLVNLADEASVSAESAHNASGEASGNVQTVASAATELSASIQEISNQANRAIQITDTASEVARGTNEDVTRLADTADKIGAVVEMIKAIAEQTNLLALNATIEAARAGEAGKGFAVVAAEVKDLSTQTAKATDEIATQVNDIQTSTRSTVDSIQAIGEHIESVMEITGAIASAVHEQTAATEEISFSISKAAGGSDEAAANVTRVSDIIRETREQSSNVDQTSEQLMSVASELNTSVKSFLDEVQKNSDASRKAG</sequence>
<proteinExistence type="inferred from homology"/>
<evidence type="ECO:0000256" key="3">
    <source>
        <dbReference type="PROSITE-ProRule" id="PRU00284"/>
    </source>
</evidence>
<dbReference type="Gene3D" id="1.10.287.950">
    <property type="entry name" value="Methyl-accepting chemotaxis protein"/>
    <property type="match status" value="1"/>
</dbReference>
<dbReference type="RefSeq" id="WP_097155419.1">
    <property type="nucleotide sequence ID" value="NZ_OBEL01000006.1"/>
</dbReference>
<dbReference type="OrthoDB" id="3289104at2"/>
<dbReference type="Pfam" id="PF00015">
    <property type="entry name" value="MCPsignal"/>
    <property type="match status" value="1"/>
</dbReference>
<gene>
    <name evidence="8" type="ORF">SAMN06265368_4172</name>
</gene>
<keyword evidence="5" id="KW-0812">Transmembrane</keyword>
<protein>
    <submittedName>
        <fullName evidence="8">Methyl-accepting chemotaxis protein</fullName>
    </submittedName>
</protein>
<evidence type="ECO:0000313" key="9">
    <source>
        <dbReference type="Proteomes" id="UP000219439"/>
    </source>
</evidence>
<dbReference type="GO" id="GO:0016020">
    <property type="term" value="C:membrane"/>
    <property type="evidence" value="ECO:0007669"/>
    <property type="project" value="InterPro"/>
</dbReference>
<organism evidence="8 9">
    <name type="scientific">Cohaesibacter gelatinilyticus</name>
    <dbReference type="NCBI Taxonomy" id="372072"/>
    <lineage>
        <taxon>Bacteria</taxon>
        <taxon>Pseudomonadati</taxon>
        <taxon>Pseudomonadota</taxon>
        <taxon>Alphaproteobacteria</taxon>
        <taxon>Hyphomicrobiales</taxon>
        <taxon>Cohaesibacteraceae</taxon>
    </lineage>
</organism>
<evidence type="ECO:0000256" key="5">
    <source>
        <dbReference type="SAM" id="Phobius"/>
    </source>
</evidence>
<keyword evidence="9" id="KW-1185">Reference proteome</keyword>
<dbReference type="GO" id="GO:0007165">
    <property type="term" value="P:signal transduction"/>
    <property type="evidence" value="ECO:0007669"/>
    <property type="project" value="UniProtKB-KW"/>
</dbReference>
<comment type="similarity">
    <text evidence="2">Belongs to the methyl-accepting chemotaxis (MCP) protein family.</text>
</comment>
<reference evidence="8 9" key="1">
    <citation type="submission" date="2017-09" db="EMBL/GenBank/DDBJ databases">
        <authorList>
            <person name="Ehlers B."/>
            <person name="Leendertz F.H."/>
        </authorList>
    </citation>
    <scope>NUCLEOTIDE SEQUENCE [LARGE SCALE GENOMIC DNA]</scope>
    <source>
        <strain evidence="8 9">DSM 18289</strain>
    </source>
</reference>
<dbReference type="PROSITE" id="PS50885">
    <property type="entry name" value="HAMP"/>
    <property type="match status" value="1"/>
</dbReference>
<dbReference type="PROSITE" id="PS50111">
    <property type="entry name" value="CHEMOTAXIS_TRANSDUC_2"/>
    <property type="match status" value="1"/>
</dbReference>
<evidence type="ECO:0000256" key="4">
    <source>
        <dbReference type="SAM" id="Coils"/>
    </source>
</evidence>
<dbReference type="CDD" id="cd06225">
    <property type="entry name" value="HAMP"/>
    <property type="match status" value="1"/>
</dbReference>
<dbReference type="Gene3D" id="6.10.340.10">
    <property type="match status" value="1"/>
</dbReference>
<accession>A0A285PI05</accession>
<feature type="domain" description="HAMP" evidence="7">
    <location>
        <begin position="233"/>
        <end position="286"/>
    </location>
</feature>
<feature type="domain" description="Methyl-accepting transducer" evidence="6">
    <location>
        <begin position="333"/>
        <end position="565"/>
    </location>
</feature>
<dbReference type="Proteomes" id="UP000219439">
    <property type="component" value="Unassembled WGS sequence"/>
</dbReference>
<keyword evidence="1 3" id="KW-0807">Transducer</keyword>
<dbReference type="SMART" id="SM00304">
    <property type="entry name" value="HAMP"/>
    <property type="match status" value="1"/>
</dbReference>
<keyword evidence="5" id="KW-0472">Membrane</keyword>
<dbReference type="PRINTS" id="PR00260">
    <property type="entry name" value="CHEMTRNSDUCR"/>
</dbReference>
<name>A0A285PI05_9HYPH</name>
<dbReference type="InterPro" id="IPR004089">
    <property type="entry name" value="MCPsignal_dom"/>
</dbReference>
<dbReference type="AlphaFoldDB" id="A0A285PI05"/>
<keyword evidence="4" id="KW-0175">Coiled coil</keyword>
<dbReference type="EMBL" id="OBEL01000006">
    <property type="protein sequence ID" value="SNZ21058.1"/>
    <property type="molecule type" value="Genomic_DNA"/>
</dbReference>
<evidence type="ECO:0000313" key="8">
    <source>
        <dbReference type="EMBL" id="SNZ21058.1"/>
    </source>
</evidence>
<evidence type="ECO:0000256" key="1">
    <source>
        <dbReference type="ARBA" id="ARBA00023224"/>
    </source>
</evidence>
<dbReference type="SMART" id="SM00283">
    <property type="entry name" value="MA"/>
    <property type="match status" value="1"/>
</dbReference>
<dbReference type="GO" id="GO:0004888">
    <property type="term" value="F:transmembrane signaling receptor activity"/>
    <property type="evidence" value="ECO:0007669"/>
    <property type="project" value="InterPro"/>
</dbReference>
<dbReference type="Pfam" id="PF00672">
    <property type="entry name" value="HAMP"/>
    <property type="match status" value="1"/>
</dbReference>
<evidence type="ECO:0000259" key="6">
    <source>
        <dbReference type="PROSITE" id="PS50111"/>
    </source>
</evidence>
<dbReference type="PANTHER" id="PTHR32089">
    <property type="entry name" value="METHYL-ACCEPTING CHEMOTAXIS PROTEIN MCPB"/>
    <property type="match status" value="1"/>
</dbReference>
<dbReference type="GO" id="GO:0006935">
    <property type="term" value="P:chemotaxis"/>
    <property type="evidence" value="ECO:0007669"/>
    <property type="project" value="InterPro"/>
</dbReference>
<dbReference type="InterPro" id="IPR004090">
    <property type="entry name" value="Chemotax_Me-accpt_rcpt"/>
</dbReference>
<feature type="transmembrane region" description="Helical" evidence="5">
    <location>
        <begin position="13"/>
        <end position="33"/>
    </location>
</feature>
<dbReference type="PANTHER" id="PTHR32089:SF112">
    <property type="entry name" value="LYSOZYME-LIKE PROTEIN-RELATED"/>
    <property type="match status" value="1"/>
</dbReference>
<feature type="coiled-coil region" evidence="4">
    <location>
        <begin position="280"/>
        <end position="322"/>
    </location>
</feature>
<evidence type="ECO:0000256" key="2">
    <source>
        <dbReference type="ARBA" id="ARBA00029447"/>
    </source>
</evidence>
<dbReference type="InterPro" id="IPR003660">
    <property type="entry name" value="HAMP_dom"/>
</dbReference>
<evidence type="ECO:0000259" key="7">
    <source>
        <dbReference type="PROSITE" id="PS50885"/>
    </source>
</evidence>
<dbReference type="SUPFAM" id="SSF58104">
    <property type="entry name" value="Methyl-accepting chemotaxis protein (MCP) signaling domain"/>
    <property type="match status" value="1"/>
</dbReference>